<name>A0ACC0CJ74_9PEZI</name>
<dbReference type="EMBL" id="MU394440">
    <property type="protein sequence ID" value="KAI6080488.1"/>
    <property type="molecule type" value="Genomic_DNA"/>
</dbReference>
<reference evidence="1 2" key="1">
    <citation type="journal article" date="2022" name="New Phytol.">
        <title>Ecological generalism drives hyperdiversity of secondary metabolite gene clusters in xylarialean endophytes.</title>
        <authorList>
            <person name="Franco M.E.E."/>
            <person name="Wisecaver J.H."/>
            <person name="Arnold A.E."/>
            <person name="Ju Y.M."/>
            <person name="Slot J.C."/>
            <person name="Ahrendt S."/>
            <person name="Moore L.P."/>
            <person name="Eastman K.E."/>
            <person name="Scott K."/>
            <person name="Konkel Z."/>
            <person name="Mondo S.J."/>
            <person name="Kuo A."/>
            <person name="Hayes R.D."/>
            <person name="Haridas S."/>
            <person name="Andreopoulos B."/>
            <person name="Riley R."/>
            <person name="LaButti K."/>
            <person name="Pangilinan J."/>
            <person name="Lipzen A."/>
            <person name="Amirebrahimi M."/>
            <person name="Yan J."/>
            <person name="Adam C."/>
            <person name="Keymanesh K."/>
            <person name="Ng V."/>
            <person name="Louie K."/>
            <person name="Northen T."/>
            <person name="Drula E."/>
            <person name="Henrissat B."/>
            <person name="Hsieh H.M."/>
            <person name="Youens-Clark K."/>
            <person name="Lutzoni F."/>
            <person name="Miadlikowska J."/>
            <person name="Eastwood D.C."/>
            <person name="Hamelin R.C."/>
            <person name="Grigoriev I.V."/>
            <person name="U'Ren J.M."/>
        </authorList>
    </citation>
    <scope>NUCLEOTIDE SEQUENCE [LARGE SCALE GENOMIC DNA]</scope>
    <source>
        <strain evidence="1 2">ER1909</strain>
    </source>
</reference>
<sequence>MPTFNLDFSSPHRPTYSSPLSSSPIRPSQSSPPLSPCDPNSSRRDIQSSPIKAPPKFKFASRNARPNPLRQTRENAQENRRNLFLKNVRRRADDRQWERRGGDQEALKLEWSILDRQRRQQKNADIDGMMFEDEIEDSPELQNMSQNPDDMMVDAMAQEEEEEMDALLSMFEAQSRPFQSFQPFQPQQQQQPVGSPSYSALADDDDYDSIFRDLMSGQVDNRSSQGFASSGQMDMS</sequence>
<dbReference type="Proteomes" id="UP001497680">
    <property type="component" value="Unassembled WGS sequence"/>
</dbReference>
<comment type="caution">
    <text evidence="1">The sequence shown here is derived from an EMBL/GenBank/DDBJ whole genome shotgun (WGS) entry which is preliminary data.</text>
</comment>
<protein>
    <submittedName>
        <fullName evidence="1">Uncharacterized protein</fullName>
    </submittedName>
</protein>
<accession>A0ACC0CJ74</accession>
<proteinExistence type="predicted"/>
<keyword evidence="2" id="KW-1185">Reference proteome</keyword>
<organism evidence="1 2">
    <name type="scientific">Hypoxylon rubiginosum</name>
    <dbReference type="NCBI Taxonomy" id="110542"/>
    <lineage>
        <taxon>Eukaryota</taxon>
        <taxon>Fungi</taxon>
        <taxon>Dikarya</taxon>
        <taxon>Ascomycota</taxon>
        <taxon>Pezizomycotina</taxon>
        <taxon>Sordariomycetes</taxon>
        <taxon>Xylariomycetidae</taxon>
        <taxon>Xylariales</taxon>
        <taxon>Hypoxylaceae</taxon>
        <taxon>Hypoxylon</taxon>
    </lineage>
</organism>
<gene>
    <name evidence="1" type="ORF">F4821DRAFT_273807</name>
</gene>
<evidence type="ECO:0000313" key="1">
    <source>
        <dbReference type="EMBL" id="KAI6080488.1"/>
    </source>
</evidence>
<evidence type="ECO:0000313" key="2">
    <source>
        <dbReference type="Proteomes" id="UP001497680"/>
    </source>
</evidence>